<dbReference type="RefSeq" id="WP_265425318.1">
    <property type="nucleotide sequence ID" value="NZ_JAPFPW010000011.1"/>
</dbReference>
<sequence length="219" mass="24380">MREKLGRRVTRLLSASMHSLVASFESRAPESLMEEAIREMDGVIEEARSELGRQLAQKHLAETRLGEETKRHEALGGQIEVAVAQNRDDLAEIGIAEQMDVEAIIPVLSASIKDCMEQEKELEGFIQALQSKKREMRAEMAVFRKNQTKERLPEAKDRASLDTKAEKAGSLFDRILENASGLPARGLNTGSAAKLAELEELSRRNAITERLKALKTGKE</sequence>
<name>A0ABT3NAB9_9BACT</name>
<gene>
    <name evidence="3" type="ORF">OOT00_10420</name>
</gene>
<feature type="coiled-coil region" evidence="2">
    <location>
        <begin position="115"/>
        <end position="146"/>
    </location>
</feature>
<evidence type="ECO:0000313" key="4">
    <source>
        <dbReference type="Proteomes" id="UP001209681"/>
    </source>
</evidence>
<reference evidence="3 4" key="1">
    <citation type="submission" date="2022-11" db="EMBL/GenBank/DDBJ databases">
        <title>Desulfobotulus tamanensis H1 sp. nov. - anaerobic, alkaliphilic, sulphate reducing bacterium isolated from terrestrial mud volcano.</title>
        <authorList>
            <person name="Frolova A."/>
            <person name="Merkel A.Y."/>
            <person name="Slobodkin A.I."/>
        </authorList>
    </citation>
    <scope>NUCLEOTIDE SEQUENCE [LARGE SCALE GENOMIC DNA]</scope>
    <source>
        <strain evidence="3 4">H1</strain>
    </source>
</reference>
<dbReference type="EMBL" id="JAPFPW010000011">
    <property type="protein sequence ID" value="MCW7754399.1"/>
    <property type="molecule type" value="Genomic_DNA"/>
</dbReference>
<evidence type="ECO:0000313" key="3">
    <source>
        <dbReference type="EMBL" id="MCW7754399.1"/>
    </source>
</evidence>
<organism evidence="3 4">
    <name type="scientific">Desulfobotulus pelophilus</name>
    <dbReference type="NCBI Taxonomy" id="2823377"/>
    <lineage>
        <taxon>Bacteria</taxon>
        <taxon>Pseudomonadati</taxon>
        <taxon>Thermodesulfobacteriota</taxon>
        <taxon>Desulfobacteria</taxon>
        <taxon>Desulfobacterales</taxon>
        <taxon>Desulfobacteraceae</taxon>
        <taxon>Desulfobotulus</taxon>
    </lineage>
</organism>
<evidence type="ECO:0000256" key="2">
    <source>
        <dbReference type="SAM" id="Coils"/>
    </source>
</evidence>
<proteinExistence type="inferred from homology"/>
<dbReference type="Pfam" id="PF04012">
    <property type="entry name" value="PspA_IM30"/>
    <property type="match status" value="1"/>
</dbReference>
<protein>
    <submittedName>
        <fullName evidence="3">PspA/IM30 family protein</fullName>
    </submittedName>
</protein>
<dbReference type="InterPro" id="IPR007157">
    <property type="entry name" value="PspA_VIPP1"/>
</dbReference>
<comment type="similarity">
    <text evidence="1">Belongs to the PspA/Vipp/IM30 family.</text>
</comment>
<dbReference type="Proteomes" id="UP001209681">
    <property type="component" value="Unassembled WGS sequence"/>
</dbReference>
<evidence type="ECO:0000256" key="1">
    <source>
        <dbReference type="ARBA" id="ARBA00043985"/>
    </source>
</evidence>
<comment type="caution">
    <text evidence="3">The sequence shown here is derived from an EMBL/GenBank/DDBJ whole genome shotgun (WGS) entry which is preliminary data.</text>
</comment>
<accession>A0ABT3NAB9</accession>
<keyword evidence="4" id="KW-1185">Reference proteome</keyword>
<keyword evidence="2" id="KW-0175">Coiled coil</keyword>